<proteinExistence type="predicted"/>
<sequence>MRVRRVQFFVSPDKSLKASGVHSRGRKGGGLVPSGPQWKCIMIETPARRVHTACFGFSRIWGDLLRRLRSLVLPGVADDPRKKRHFSLLALILILRPNNLLLLHYLCMFADNLPHHYRNSDPAPPPIAQYWGSPLV</sequence>
<accession>A0A319DIX9</accession>
<dbReference type="EMBL" id="KZ825880">
    <property type="protein sequence ID" value="PYH94037.1"/>
    <property type="molecule type" value="Genomic_DNA"/>
</dbReference>
<keyword evidence="1" id="KW-0812">Transmembrane</keyword>
<evidence type="ECO:0000313" key="3">
    <source>
        <dbReference type="Proteomes" id="UP000247810"/>
    </source>
</evidence>
<dbReference type="Proteomes" id="UP000247810">
    <property type="component" value="Unassembled WGS sequence"/>
</dbReference>
<organism evidence="2 3">
    <name type="scientific">Aspergillus ellipticus CBS 707.79</name>
    <dbReference type="NCBI Taxonomy" id="1448320"/>
    <lineage>
        <taxon>Eukaryota</taxon>
        <taxon>Fungi</taxon>
        <taxon>Dikarya</taxon>
        <taxon>Ascomycota</taxon>
        <taxon>Pezizomycotina</taxon>
        <taxon>Eurotiomycetes</taxon>
        <taxon>Eurotiomycetidae</taxon>
        <taxon>Eurotiales</taxon>
        <taxon>Aspergillaceae</taxon>
        <taxon>Aspergillus</taxon>
        <taxon>Aspergillus subgen. Circumdati</taxon>
    </lineage>
</organism>
<keyword evidence="1" id="KW-0472">Membrane</keyword>
<gene>
    <name evidence="2" type="ORF">BO71DRAFT_430373</name>
</gene>
<evidence type="ECO:0000256" key="1">
    <source>
        <dbReference type="SAM" id="Phobius"/>
    </source>
</evidence>
<dbReference type="AlphaFoldDB" id="A0A319DIX9"/>
<reference evidence="2 3" key="1">
    <citation type="submission" date="2018-02" db="EMBL/GenBank/DDBJ databases">
        <title>The genomes of Aspergillus section Nigri reveals drivers in fungal speciation.</title>
        <authorList>
            <consortium name="DOE Joint Genome Institute"/>
            <person name="Vesth T.C."/>
            <person name="Nybo J."/>
            <person name="Theobald S."/>
            <person name="Brandl J."/>
            <person name="Frisvad J.C."/>
            <person name="Nielsen K.F."/>
            <person name="Lyhne E.K."/>
            <person name="Kogle M.E."/>
            <person name="Kuo A."/>
            <person name="Riley R."/>
            <person name="Clum A."/>
            <person name="Nolan M."/>
            <person name="Lipzen A."/>
            <person name="Salamov A."/>
            <person name="Henrissat B."/>
            <person name="Wiebenga A."/>
            <person name="De vries R.P."/>
            <person name="Grigoriev I.V."/>
            <person name="Mortensen U.H."/>
            <person name="Andersen M.R."/>
            <person name="Baker S.E."/>
        </authorList>
    </citation>
    <scope>NUCLEOTIDE SEQUENCE [LARGE SCALE GENOMIC DNA]</scope>
    <source>
        <strain evidence="2 3">CBS 707.79</strain>
    </source>
</reference>
<evidence type="ECO:0000313" key="2">
    <source>
        <dbReference type="EMBL" id="PYH94037.1"/>
    </source>
</evidence>
<protein>
    <submittedName>
        <fullName evidence="2">Uncharacterized protein</fullName>
    </submittedName>
</protein>
<keyword evidence="1" id="KW-1133">Transmembrane helix</keyword>
<feature type="transmembrane region" description="Helical" evidence="1">
    <location>
        <begin position="86"/>
        <end position="106"/>
    </location>
</feature>
<name>A0A319DIX9_9EURO</name>
<dbReference type="VEuPathDB" id="FungiDB:BO71DRAFT_430373"/>
<keyword evidence="3" id="KW-1185">Reference proteome</keyword>